<keyword evidence="20" id="KW-1185">Reference proteome</keyword>
<evidence type="ECO:0000256" key="7">
    <source>
        <dbReference type="ARBA" id="ARBA00040306"/>
    </source>
</evidence>
<evidence type="ECO:0000256" key="8">
    <source>
        <dbReference type="ARBA" id="ARBA00041818"/>
    </source>
</evidence>
<evidence type="ECO:0000259" key="18">
    <source>
        <dbReference type="PROSITE" id="PS51510"/>
    </source>
</evidence>
<comment type="similarity">
    <text evidence="1 13 15">Belongs to the ATP:guanido phosphotransferase family.</text>
</comment>
<dbReference type="GO" id="GO:0046314">
    <property type="term" value="P:phosphocreatine biosynthetic process"/>
    <property type="evidence" value="ECO:0007669"/>
    <property type="project" value="InterPro"/>
</dbReference>
<dbReference type="CDD" id="cd00716">
    <property type="entry name" value="creatine_kinase_like"/>
    <property type="match status" value="1"/>
</dbReference>
<dbReference type="InterPro" id="IPR022413">
    <property type="entry name" value="ATP-guanido_PTrfase_N"/>
</dbReference>
<dbReference type="SUPFAM" id="SSF55931">
    <property type="entry name" value="Glutamine synthetase/guanido kinase"/>
    <property type="match status" value="1"/>
</dbReference>
<evidence type="ECO:0000256" key="16">
    <source>
        <dbReference type="SAM" id="MobiDB-lite"/>
    </source>
</evidence>
<dbReference type="InterPro" id="IPR000749">
    <property type="entry name" value="ATP-guanido_PTrfase"/>
</dbReference>
<evidence type="ECO:0000259" key="17">
    <source>
        <dbReference type="PROSITE" id="PS51509"/>
    </source>
</evidence>
<accession>A0A5N4E2R9</accession>
<feature type="binding site" evidence="14">
    <location>
        <begin position="355"/>
        <end position="359"/>
    </location>
    <ligand>
        <name>ATP</name>
        <dbReference type="ChEBI" id="CHEBI:30616"/>
    </ligand>
</feature>
<dbReference type="GO" id="GO:0005524">
    <property type="term" value="F:ATP binding"/>
    <property type="evidence" value="ECO:0007669"/>
    <property type="project" value="UniProtKB-UniRule"/>
</dbReference>
<organism evidence="19 20">
    <name type="scientific">Camelus dromedarius</name>
    <name type="common">Dromedary</name>
    <name type="synonym">Arabian camel</name>
    <dbReference type="NCBI Taxonomy" id="9838"/>
    <lineage>
        <taxon>Eukaryota</taxon>
        <taxon>Metazoa</taxon>
        <taxon>Chordata</taxon>
        <taxon>Craniata</taxon>
        <taxon>Vertebrata</taxon>
        <taxon>Euteleostomi</taxon>
        <taxon>Mammalia</taxon>
        <taxon>Eutheria</taxon>
        <taxon>Laurasiatheria</taxon>
        <taxon>Artiodactyla</taxon>
        <taxon>Tylopoda</taxon>
        <taxon>Camelidae</taxon>
        <taxon>Camelus</taxon>
    </lineage>
</organism>
<feature type="compositionally biased region" description="Basic and acidic residues" evidence="16">
    <location>
        <begin position="185"/>
        <end position="199"/>
    </location>
</feature>
<evidence type="ECO:0000256" key="10">
    <source>
        <dbReference type="ARBA" id="ARBA00045554"/>
    </source>
</evidence>
<evidence type="ECO:0000256" key="13">
    <source>
        <dbReference type="PROSITE-ProRule" id="PRU00842"/>
    </source>
</evidence>
<keyword evidence="5 14" id="KW-0418">Kinase</keyword>
<feature type="region of interest" description="Disordered" evidence="16">
    <location>
        <begin position="185"/>
        <end position="213"/>
    </location>
</feature>
<keyword evidence="4 14" id="KW-0547">Nucleotide-binding</keyword>
<evidence type="ECO:0000256" key="12">
    <source>
        <dbReference type="ARBA" id="ARBA00048857"/>
    </source>
</evidence>
<dbReference type="FunFam" id="3.30.590.10:FF:000026">
    <property type="entry name" value="Creatine kinase B-type"/>
    <property type="match status" value="1"/>
</dbReference>
<dbReference type="InterPro" id="IPR022415">
    <property type="entry name" value="ATP-guanido_PTrfase_AS"/>
</dbReference>
<evidence type="ECO:0000313" key="20">
    <source>
        <dbReference type="Proteomes" id="UP000299084"/>
    </source>
</evidence>
<evidence type="ECO:0000313" key="19">
    <source>
        <dbReference type="EMBL" id="KAB1277590.1"/>
    </source>
</evidence>
<dbReference type="FunFam" id="1.10.135.10:FF:000001">
    <property type="entry name" value="Creatine kinase M-type"/>
    <property type="match status" value="1"/>
</dbReference>
<evidence type="ECO:0000256" key="14">
    <source>
        <dbReference type="PROSITE-ProRule" id="PRU00843"/>
    </source>
</evidence>
<comment type="catalytic activity">
    <reaction evidence="12">
        <text>creatine + ATP = N-phosphocreatine + ADP + H(+)</text>
        <dbReference type="Rhea" id="RHEA:17157"/>
        <dbReference type="ChEBI" id="CHEBI:15378"/>
        <dbReference type="ChEBI" id="CHEBI:30616"/>
        <dbReference type="ChEBI" id="CHEBI:57947"/>
        <dbReference type="ChEBI" id="CHEBI:58092"/>
        <dbReference type="ChEBI" id="CHEBI:456216"/>
        <dbReference type="EC" id="2.7.3.2"/>
    </reaction>
    <physiologicalReaction direction="left-to-right" evidence="12">
        <dbReference type="Rhea" id="RHEA:17158"/>
    </physiologicalReaction>
</comment>
<dbReference type="PROSITE" id="PS51510">
    <property type="entry name" value="PHOSPHAGEN_KINASE_C"/>
    <property type="match status" value="1"/>
</dbReference>
<protein>
    <recommendedName>
        <fullName evidence="7">Creatine kinase B-type</fullName>
        <ecNumber evidence="2">2.7.3.2</ecNumber>
    </recommendedName>
    <alternativeName>
        <fullName evidence="8">Creatine kinase B chain</fullName>
    </alternativeName>
    <alternativeName>
        <fullName evidence="9">Creatine phosphokinase M-type</fullName>
    </alternativeName>
</protein>
<feature type="domain" description="Phosphagen kinase N-terminal" evidence="17">
    <location>
        <begin position="100"/>
        <end position="187"/>
    </location>
</feature>
<dbReference type="InterPro" id="IPR014746">
    <property type="entry name" value="Gln_synth/guanido_kin_cat_dom"/>
</dbReference>
<dbReference type="EMBL" id="JWIN03000006">
    <property type="protein sequence ID" value="KAB1277590.1"/>
    <property type="molecule type" value="Genomic_DNA"/>
</dbReference>
<keyword evidence="6 14" id="KW-0067">ATP-binding</keyword>
<evidence type="ECO:0000256" key="11">
    <source>
        <dbReference type="ARBA" id="ARBA00047143"/>
    </source>
</evidence>
<dbReference type="STRING" id="9838.ENSCDRP00005009959"/>
<dbReference type="PROSITE" id="PS00112">
    <property type="entry name" value="PHOSPHAGEN_KINASE"/>
    <property type="match status" value="1"/>
</dbReference>
<dbReference type="PANTHER" id="PTHR11547">
    <property type="entry name" value="ARGININE OR CREATINE KINASE"/>
    <property type="match status" value="1"/>
</dbReference>
<evidence type="ECO:0000256" key="1">
    <source>
        <dbReference type="ARBA" id="ARBA00006798"/>
    </source>
</evidence>
<dbReference type="GO" id="GO:0004111">
    <property type="term" value="F:creatine kinase activity"/>
    <property type="evidence" value="ECO:0007669"/>
    <property type="project" value="UniProtKB-EC"/>
</dbReference>
<evidence type="ECO:0000256" key="3">
    <source>
        <dbReference type="ARBA" id="ARBA00022679"/>
    </source>
</evidence>
<dbReference type="InterPro" id="IPR036802">
    <property type="entry name" value="ATP-guanido_PTrfase_N_sf"/>
</dbReference>
<reference evidence="19 20" key="1">
    <citation type="journal article" date="2019" name="Mol. Ecol. Resour.">
        <title>Improving Illumina assemblies with Hi-C and long reads: an example with the North African dromedary.</title>
        <authorList>
            <person name="Elbers J.P."/>
            <person name="Rogers M.F."/>
            <person name="Perelman P.L."/>
            <person name="Proskuryakova A.A."/>
            <person name="Serdyukova N.A."/>
            <person name="Johnson W.E."/>
            <person name="Horin P."/>
            <person name="Corander J."/>
            <person name="Murphy D."/>
            <person name="Burger P.A."/>
        </authorList>
    </citation>
    <scope>NUCLEOTIDE SEQUENCE [LARGE SCALE GENOMIC DNA]</scope>
    <source>
        <strain evidence="19">Drom800</strain>
        <tissue evidence="19">Blood</tissue>
    </source>
</reference>
<evidence type="ECO:0000256" key="2">
    <source>
        <dbReference type="ARBA" id="ARBA00012231"/>
    </source>
</evidence>
<dbReference type="Proteomes" id="UP000299084">
    <property type="component" value="Unassembled WGS sequence"/>
</dbReference>
<dbReference type="Pfam" id="PF00217">
    <property type="entry name" value="ATP-gua_Ptrans"/>
    <property type="match status" value="1"/>
</dbReference>
<comment type="caution">
    <text evidence="19">The sequence shown here is derived from an EMBL/GenBank/DDBJ whole genome shotgun (WGS) entry which is preliminary data.</text>
</comment>
<evidence type="ECO:0000256" key="5">
    <source>
        <dbReference type="ARBA" id="ARBA00022777"/>
    </source>
</evidence>
<comment type="function">
    <text evidence="10">Reversibly catalyzes the transfer of phosphate between ATP and various phosphogens (e.g. creatine phosphate). Creatine kinase isoenzymes play a central role in energy transduction in tissues with large, fluctuating energy demands, such as skeletal muscle, heart, brain and spermatozoa. Acts as a key regulator of adaptive thermogenesis as part of the futile creatine cycle: localizes to the mitochondria of thermogenic fat cells and acts by mediating phosphorylation of creatine to initiate a futile cycle of creatine phosphorylation and dephosphorylation. During the futile creatine cycle, creatine and N-phosphocreatine are in a futile cycle, which dissipates the high energy charge of N-phosphocreatine as heat without performing any mechanical or chemical work.</text>
</comment>
<feature type="binding site" evidence="14">
    <location>
        <begin position="383"/>
        <end position="388"/>
    </location>
    <ligand>
        <name>ATP</name>
        <dbReference type="ChEBI" id="CHEBI:30616"/>
    </ligand>
</feature>
<dbReference type="Gene3D" id="1.10.135.10">
    <property type="entry name" value="ATP:guanido phosphotransferase, N-terminal domain"/>
    <property type="match status" value="1"/>
</dbReference>
<keyword evidence="3 14" id="KW-0808">Transferase</keyword>
<sequence>MPEGTLRKVDGSGPARAGQEKWGWRGGGWHYRLWKPGTLSPGPSPRLPRGTGRTMEGRNWGADKPERPEVPSGSRASVSRSEAGRARRRQPFSNSHNTLKLRFPAEDEFPDLSSHNNHMAKVLTPELYAELRAKSTPSGFTLDDVIQTGVDNPGHPYIMTVGCVAGDEESYDVFKELFDPIIEDRHGGYKPSDEHKTDLNPDNLQGGDDLDPNYVLSSRVRTGRSIRGFCLPPHAARGSAAPSRSSPSKAIDRHFLFDKPVSPLLLASGMARDWPDARGIWHNDNKTFLVWINEEDHLRVISMQKGGNMKEVFTRFCSGLAQIETLFKSKNYEFMWNPHLGYILTCPSNLGTGLRAGVHIKLPHLGKHEKFAEVLKRLRLQKRGTGGVDTAAVGGVFDVSNADRLGFSEVELVQMVVDGVKLLIEMERRLEQGQAIDDLVPAQK</sequence>
<name>A0A5N4E2R9_CAMDR</name>
<dbReference type="GO" id="GO:0005615">
    <property type="term" value="C:extracellular space"/>
    <property type="evidence" value="ECO:0007669"/>
    <property type="project" value="TreeGrafter"/>
</dbReference>
<feature type="domain" description="Phosphagen kinase C-terminal" evidence="18">
    <location>
        <begin position="251"/>
        <end position="430"/>
    </location>
</feature>
<proteinExistence type="inferred from homology"/>
<dbReference type="InterPro" id="IPR022414">
    <property type="entry name" value="ATP-guanido_PTrfase_cat"/>
</dbReference>
<dbReference type="PROSITE" id="PS51509">
    <property type="entry name" value="PHOSPHAGEN_KINASE_N"/>
    <property type="match status" value="1"/>
</dbReference>
<dbReference type="EC" id="2.7.3.2" evidence="2"/>
<dbReference type="Pfam" id="PF02807">
    <property type="entry name" value="ATP-gua_PtransN"/>
    <property type="match status" value="1"/>
</dbReference>
<comment type="caution">
    <text evidence="14">Lacks conserved residue(s) required for the propagation of feature annotation.</text>
</comment>
<evidence type="ECO:0000256" key="9">
    <source>
        <dbReference type="ARBA" id="ARBA00042833"/>
    </source>
</evidence>
<dbReference type="Gene3D" id="3.30.590.10">
    <property type="entry name" value="Glutamine synthetase/guanido kinase, catalytic domain"/>
    <property type="match status" value="2"/>
</dbReference>
<comment type="subunit">
    <text evidence="11">Dimer of identical or non-identical chains, which can be either B (brain type) or M (muscle type). With MM being the major form in skeletal muscle and myocardium, MB existing in myocardium, and BB existing in many tissues, especially brain. Interacts with SLC12A6 (via C-terminus); the interaction may be required for SLC12A6 potassium-chloride cotransport activity.</text>
</comment>
<feature type="binding site" evidence="14">
    <location>
        <position position="299"/>
    </location>
    <ligand>
        <name>ATP</name>
        <dbReference type="ChEBI" id="CHEBI:30616"/>
    </ligand>
</feature>
<feature type="binding site" evidence="14">
    <location>
        <position position="254"/>
    </location>
    <ligand>
        <name>ATP</name>
        <dbReference type="ChEBI" id="CHEBI:30616"/>
    </ligand>
</feature>
<gene>
    <name evidence="19" type="ORF">Cadr_000006514</name>
</gene>
<dbReference type="SUPFAM" id="SSF48034">
    <property type="entry name" value="Guanido kinase N-terminal domain"/>
    <property type="match status" value="1"/>
</dbReference>
<feature type="region of interest" description="Disordered" evidence="16">
    <location>
        <begin position="1"/>
        <end position="99"/>
    </location>
</feature>
<feature type="compositionally biased region" description="Basic and acidic residues" evidence="16">
    <location>
        <begin position="1"/>
        <end position="10"/>
    </location>
</feature>
<evidence type="ECO:0000256" key="15">
    <source>
        <dbReference type="RuleBase" id="RU000505"/>
    </source>
</evidence>
<dbReference type="AlphaFoldDB" id="A0A5N4E2R9"/>
<evidence type="ECO:0000256" key="4">
    <source>
        <dbReference type="ARBA" id="ARBA00022741"/>
    </source>
</evidence>
<evidence type="ECO:0000256" key="6">
    <source>
        <dbReference type="ARBA" id="ARBA00022840"/>
    </source>
</evidence>
<dbReference type="PANTHER" id="PTHR11547:SF23">
    <property type="entry name" value="CREATINE KINASE B-TYPE"/>
    <property type="match status" value="1"/>
</dbReference>